<comment type="cofactor">
    <cofactor evidence="3">
        <name>pyridoxal 5'-phosphate</name>
        <dbReference type="ChEBI" id="CHEBI:597326"/>
    </cofactor>
</comment>
<dbReference type="GO" id="GO:0030170">
    <property type="term" value="F:pyridoxal phosphate binding"/>
    <property type="evidence" value="ECO:0007669"/>
    <property type="project" value="UniProtKB-UniRule"/>
</dbReference>
<dbReference type="FunFam" id="3.20.20.10:FF:000007">
    <property type="entry name" value="Pyridoxal phosphate homeostasis protein"/>
    <property type="match status" value="1"/>
</dbReference>
<evidence type="ECO:0000313" key="6">
    <source>
        <dbReference type="EMBL" id="KAK7603008.1"/>
    </source>
</evidence>
<protein>
    <recommendedName>
        <fullName evidence="2">Pyridoxal phosphate homeostasis protein</fullName>
        <shortName evidence="2">PLP homeostasis protein</shortName>
    </recommendedName>
</protein>
<name>A0AAN9U264_9HEMI</name>
<dbReference type="NCBIfam" id="TIGR00044">
    <property type="entry name" value="YggS family pyridoxal phosphate-dependent enzyme"/>
    <property type="match status" value="1"/>
</dbReference>
<feature type="modified residue" description="N6-(pyridoxal phosphate)lysine" evidence="2 3">
    <location>
        <position position="44"/>
    </location>
</feature>
<comment type="function">
    <text evidence="2">Pyridoxal 5'-phosphate (PLP)-binding protein, which may be involved in intracellular homeostatic regulation of pyridoxal 5'-phosphate (PLP), the active form of vitamin B6.</text>
</comment>
<evidence type="ECO:0000256" key="4">
    <source>
        <dbReference type="RuleBase" id="RU004514"/>
    </source>
</evidence>
<dbReference type="Proteomes" id="UP001367676">
    <property type="component" value="Unassembled WGS sequence"/>
</dbReference>
<keyword evidence="7" id="KW-1185">Reference proteome</keyword>
<dbReference type="SUPFAM" id="SSF51419">
    <property type="entry name" value="PLP-binding barrel"/>
    <property type="match status" value="1"/>
</dbReference>
<dbReference type="Gene3D" id="3.20.20.10">
    <property type="entry name" value="Alanine racemase"/>
    <property type="match status" value="1"/>
</dbReference>
<evidence type="ECO:0000256" key="1">
    <source>
        <dbReference type="ARBA" id="ARBA00022898"/>
    </source>
</evidence>
<dbReference type="CDD" id="cd06822">
    <property type="entry name" value="PLPDE_III_YBL036c_euk"/>
    <property type="match status" value="1"/>
</dbReference>
<sequence>MSGDDSSNSIKKSLIDVHIRIEEAKKKRRDELQNIEPRLVAVSKTKPLEMILEAYESGQRHFGENYVQELVSKATDPQILEKCNDIKWHFIGHLQSNKAAKFATLPNLFIIETVHSQKIATALNEALAKHNSTIVNVYVQVNTSAEDEKSGVLPEDTVPLSKFVIEECHHLKFCGLMTIGKYGYDTSLGLNPDFITLVKCKERVCEELNLSFDEVELSMGMSDDFEQAIELGSANVRVGSSIFGQRQLKSK</sequence>
<dbReference type="EMBL" id="JBBCAQ010000006">
    <property type="protein sequence ID" value="KAK7603008.1"/>
    <property type="molecule type" value="Genomic_DNA"/>
</dbReference>
<dbReference type="Pfam" id="PF01168">
    <property type="entry name" value="Ala_racemase_N"/>
    <property type="match status" value="1"/>
</dbReference>
<comment type="caution">
    <text evidence="6">The sequence shown here is derived from an EMBL/GenBank/DDBJ whole genome shotgun (WGS) entry which is preliminary data.</text>
</comment>
<evidence type="ECO:0000256" key="3">
    <source>
        <dbReference type="PIRSR" id="PIRSR004848-1"/>
    </source>
</evidence>
<dbReference type="AlphaFoldDB" id="A0AAN9U264"/>
<evidence type="ECO:0000259" key="5">
    <source>
        <dbReference type="Pfam" id="PF01168"/>
    </source>
</evidence>
<evidence type="ECO:0000313" key="7">
    <source>
        <dbReference type="Proteomes" id="UP001367676"/>
    </source>
</evidence>
<dbReference type="HAMAP" id="MF_02087">
    <property type="entry name" value="PLP_homeostasis"/>
    <property type="match status" value="1"/>
</dbReference>
<feature type="domain" description="Alanine racemase N-terminal" evidence="5">
    <location>
        <begin position="36"/>
        <end position="246"/>
    </location>
</feature>
<comment type="similarity">
    <text evidence="2 4">Belongs to the pyridoxal phosphate-binding protein YggS/PROSC family.</text>
</comment>
<keyword evidence="1 2" id="KW-0663">Pyridoxal phosphate</keyword>
<dbReference type="PIRSF" id="PIRSF004848">
    <property type="entry name" value="YBL036c_PLPDEIII"/>
    <property type="match status" value="1"/>
</dbReference>
<organism evidence="6 7">
    <name type="scientific">Parthenolecanium corni</name>
    <dbReference type="NCBI Taxonomy" id="536013"/>
    <lineage>
        <taxon>Eukaryota</taxon>
        <taxon>Metazoa</taxon>
        <taxon>Ecdysozoa</taxon>
        <taxon>Arthropoda</taxon>
        <taxon>Hexapoda</taxon>
        <taxon>Insecta</taxon>
        <taxon>Pterygota</taxon>
        <taxon>Neoptera</taxon>
        <taxon>Paraneoptera</taxon>
        <taxon>Hemiptera</taxon>
        <taxon>Sternorrhyncha</taxon>
        <taxon>Coccoidea</taxon>
        <taxon>Coccidae</taxon>
        <taxon>Parthenolecanium</taxon>
    </lineage>
</organism>
<dbReference type="PANTHER" id="PTHR10146:SF14">
    <property type="entry name" value="PYRIDOXAL PHOSPHATE HOMEOSTASIS PROTEIN"/>
    <property type="match status" value="1"/>
</dbReference>
<proteinExistence type="inferred from homology"/>
<evidence type="ECO:0000256" key="2">
    <source>
        <dbReference type="HAMAP-Rule" id="MF_03225"/>
    </source>
</evidence>
<accession>A0AAN9U264</accession>
<gene>
    <name evidence="6" type="ORF">V9T40_003007</name>
</gene>
<dbReference type="PANTHER" id="PTHR10146">
    <property type="entry name" value="PROLINE SYNTHETASE CO-TRANSCRIBED BACTERIAL HOMOLOG PROTEIN"/>
    <property type="match status" value="1"/>
</dbReference>
<dbReference type="InterPro" id="IPR011078">
    <property type="entry name" value="PyrdxlP_homeostasis"/>
</dbReference>
<dbReference type="InterPro" id="IPR029066">
    <property type="entry name" value="PLP-binding_barrel"/>
</dbReference>
<dbReference type="InterPro" id="IPR001608">
    <property type="entry name" value="Ala_racemase_N"/>
</dbReference>
<reference evidence="6 7" key="1">
    <citation type="submission" date="2024-03" db="EMBL/GenBank/DDBJ databases">
        <title>Adaptation during the transition from Ophiocordyceps entomopathogen to insect associate is accompanied by gene loss and intensified selection.</title>
        <authorList>
            <person name="Ward C.M."/>
            <person name="Onetto C.A."/>
            <person name="Borneman A.R."/>
        </authorList>
    </citation>
    <scope>NUCLEOTIDE SEQUENCE [LARGE SCALE GENOMIC DNA]</scope>
    <source>
        <strain evidence="6">AWRI1</strain>
        <tissue evidence="6">Single Adult Female</tissue>
    </source>
</reference>